<feature type="transmembrane region" description="Helical" evidence="5">
    <location>
        <begin position="181"/>
        <end position="198"/>
    </location>
</feature>
<reference evidence="7 8" key="1">
    <citation type="journal article" date="2019" name="Environ. Microbiol.">
        <title>Species interactions and distinct microbial communities in high Arctic permafrost affected cryosols are associated with the CH4 and CO2 gas fluxes.</title>
        <authorList>
            <person name="Altshuler I."/>
            <person name="Hamel J."/>
            <person name="Turney S."/>
            <person name="Magnuson E."/>
            <person name="Levesque R."/>
            <person name="Greer C."/>
            <person name="Whyte L.G."/>
        </authorList>
    </citation>
    <scope>NUCLEOTIDE SEQUENCE [LARGE SCALE GENOMIC DNA]</scope>
    <source>
        <strain evidence="7 8">S9.3B</strain>
    </source>
</reference>
<dbReference type="Proteomes" id="UP000317078">
    <property type="component" value="Unassembled WGS sequence"/>
</dbReference>
<feature type="transmembrane region" description="Helical" evidence="5">
    <location>
        <begin position="115"/>
        <end position="136"/>
    </location>
</feature>
<evidence type="ECO:0000256" key="3">
    <source>
        <dbReference type="ARBA" id="ARBA00022989"/>
    </source>
</evidence>
<protein>
    <submittedName>
        <fullName evidence="7">Ionic transporter y4hA</fullName>
    </submittedName>
</protein>
<dbReference type="InterPro" id="IPR052946">
    <property type="entry name" value="Alkaline_pH_Ca-Antiporter"/>
</dbReference>
<dbReference type="OrthoDB" id="9787814at2"/>
<keyword evidence="3 5" id="KW-1133">Transmembrane helix</keyword>
<feature type="transmembrane region" description="Helical" evidence="5">
    <location>
        <begin position="368"/>
        <end position="389"/>
    </location>
</feature>
<feature type="transmembrane region" description="Helical" evidence="5">
    <location>
        <begin position="293"/>
        <end position="318"/>
    </location>
</feature>
<comment type="subcellular location">
    <subcellularLocation>
        <location evidence="1">Membrane</location>
        <topology evidence="1">Multi-pass membrane protein</topology>
    </subcellularLocation>
</comment>
<feature type="transmembrane region" description="Helical" evidence="5">
    <location>
        <begin position="269"/>
        <end position="287"/>
    </location>
</feature>
<evidence type="ECO:0000256" key="2">
    <source>
        <dbReference type="ARBA" id="ARBA00022692"/>
    </source>
</evidence>
<dbReference type="AlphaFoldDB" id="A0A502G798"/>
<dbReference type="GO" id="GO:0015385">
    <property type="term" value="F:sodium:proton antiporter activity"/>
    <property type="evidence" value="ECO:0007669"/>
    <property type="project" value="TreeGrafter"/>
</dbReference>
<keyword evidence="4 5" id="KW-0472">Membrane</keyword>
<evidence type="ECO:0000256" key="1">
    <source>
        <dbReference type="ARBA" id="ARBA00004141"/>
    </source>
</evidence>
<accession>A0A502G798</accession>
<feature type="transmembrane region" description="Helical" evidence="5">
    <location>
        <begin position="148"/>
        <end position="169"/>
    </location>
</feature>
<name>A0A502G798_9PROT</name>
<evidence type="ECO:0000256" key="5">
    <source>
        <dbReference type="SAM" id="Phobius"/>
    </source>
</evidence>
<proteinExistence type="predicted"/>
<dbReference type="EMBL" id="RCZP01000007">
    <property type="protein sequence ID" value="TPG57738.1"/>
    <property type="molecule type" value="Genomic_DNA"/>
</dbReference>
<feature type="domain" description="Sodium/calcium exchanger membrane region" evidence="6">
    <location>
        <begin position="274"/>
        <end position="414"/>
    </location>
</feature>
<dbReference type="GO" id="GO:0005886">
    <property type="term" value="C:plasma membrane"/>
    <property type="evidence" value="ECO:0007669"/>
    <property type="project" value="TreeGrafter"/>
</dbReference>
<dbReference type="PANTHER" id="PTHR37958">
    <property type="entry name" value="SODIUM-POTASSIUM/PROTON ANTIPORTER CHAA"/>
    <property type="match status" value="1"/>
</dbReference>
<evidence type="ECO:0000256" key="4">
    <source>
        <dbReference type="ARBA" id="ARBA00023136"/>
    </source>
</evidence>
<gene>
    <name evidence="7" type="ORF">EAH89_09925</name>
</gene>
<comment type="caution">
    <text evidence="7">The sequence shown here is derived from an EMBL/GenBank/DDBJ whole genome shotgun (WGS) entry which is preliminary data.</text>
</comment>
<sequence length="416" mass="42717">MTMFLLRPSFGPWQSKPHGRGLGKARLALAPGPPARDARRHRGYTPFMSSVHHHPLRWDGWLPSVLGLGAALATGLSATGWLALPVFVLLLLAVRAAVHHAETVAARVGEPFGTLVLALAVTIIEVALVASVMVTADPPKVTLVRDTIHAVVMLVVTGLTGLCIVLAALRHREPGFNADGATALLSVVGAMATLALILPNHVRAAPGGEFAPVQVATVAGLCLGLWVVFVLVQTVLHKAYFIPAEDQAALLNTAEAIEAVTGRPTPREAFLASGMLLLALAGVVLLAKTVAPAIGQSVAAAGLPPGVEGVVVAAIVLMPETATALRAALADRLQASLNLALGSAIATVGLSVPILVGVAAWLGQPLELGISPADTVLLVLAIVTGVLALSGRITNLLQGSVLLVIFAAWLLVVLVP</sequence>
<keyword evidence="2 5" id="KW-0812">Transmembrane</keyword>
<feature type="transmembrane region" description="Helical" evidence="5">
    <location>
        <begin position="396"/>
        <end position="415"/>
    </location>
</feature>
<dbReference type="Pfam" id="PF01699">
    <property type="entry name" value="Na_Ca_ex"/>
    <property type="match status" value="2"/>
</dbReference>
<evidence type="ECO:0000313" key="8">
    <source>
        <dbReference type="Proteomes" id="UP000317078"/>
    </source>
</evidence>
<dbReference type="GO" id="GO:0015386">
    <property type="term" value="F:potassium:proton antiporter activity"/>
    <property type="evidence" value="ECO:0007669"/>
    <property type="project" value="TreeGrafter"/>
</dbReference>
<feature type="domain" description="Sodium/calcium exchanger membrane region" evidence="6">
    <location>
        <begin position="85"/>
        <end position="234"/>
    </location>
</feature>
<evidence type="ECO:0000313" key="7">
    <source>
        <dbReference type="EMBL" id="TPG57738.1"/>
    </source>
</evidence>
<evidence type="ECO:0000259" key="6">
    <source>
        <dbReference type="Pfam" id="PF01699"/>
    </source>
</evidence>
<feature type="transmembrane region" description="Helical" evidence="5">
    <location>
        <begin position="65"/>
        <end position="94"/>
    </location>
</feature>
<organism evidence="7 8">
    <name type="scientific">Muricoccus nepalensis</name>
    <dbReference type="NCBI Taxonomy" id="1854500"/>
    <lineage>
        <taxon>Bacteria</taxon>
        <taxon>Pseudomonadati</taxon>
        <taxon>Pseudomonadota</taxon>
        <taxon>Alphaproteobacteria</taxon>
        <taxon>Acetobacterales</taxon>
        <taxon>Roseomonadaceae</taxon>
        <taxon>Muricoccus</taxon>
    </lineage>
</organism>
<dbReference type="InterPro" id="IPR004837">
    <property type="entry name" value="NaCa_Exmemb"/>
</dbReference>
<dbReference type="PANTHER" id="PTHR37958:SF1">
    <property type="entry name" value="SODIUM-POTASSIUM_PROTON ANTIPORTER CHAA"/>
    <property type="match status" value="1"/>
</dbReference>
<feature type="transmembrane region" description="Helical" evidence="5">
    <location>
        <begin position="339"/>
        <end position="362"/>
    </location>
</feature>
<feature type="transmembrane region" description="Helical" evidence="5">
    <location>
        <begin position="210"/>
        <end position="232"/>
    </location>
</feature>
<keyword evidence="8" id="KW-1185">Reference proteome</keyword>